<proteinExistence type="inferred from homology"/>
<comment type="similarity">
    <text evidence="1">Belongs to the myoviridae tail sheath protein family.</text>
</comment>
<feature type="domain" description="Tail sheath protein C-terminal" evidence="4">
    <location>
        <begin position="347"/>
        <end position="446"/>
    </location>
</feature>
<dbReference type="InterPro" id="IPR035326">
    <property type="entry name" value="Beta_sandwich_Seath"/>
</dbReference>
<evidence type="ECO:0000259" key="2">
    <source>
        <dbReference type="Pfam" id="PF04984"/>
    </source>
</evidence>
<dbReference type="Gene3D" id="3.30.1490.360">
    <property type="match status" value="1"/>
</dbReference>
<dbReference type="EMBL" id="CP097885">
    <property type="protein sequence ID" value="URN40906.1"/>
    <property type="molecule type" value="Genomic_DNA"/>
</dbReference>
<evidence type="ECO:0000259" key="5">
    <source>
        <dbReference type="Pfam" id="PF22671"/>
    </source>
</evidence>
<dbReference type="Pfam" id="PF17481">
    <property type="entry name" value="Phage_sheath_domII"/>
    <property type="match status" value="1"/>
</dbReference>
<evidence type="ECO:0000256" key="1">
    <source>
        <dbReference type="ARBA" id="ARBA00008005"/>
    </source>
</evidence>
<sequence length="447" mass="50168">MAYGALGGGTFLVQNKILPGSYINYVSVPRASNLFSDRGYAAIGMPLDWGKTGEIITLEPADLQTESLAILGYSYTHDKIKPLREIIRGAKVVYLYRLNDSGGKKAEGSLGETLKITAKYEGIVGNEIMISCENDIDTEGAFVVTTRVNGTRVDEQVVKKATELEDNKFVDFKASGDALTLSAGVKLAGGANGTVTGQSHSNFLEIIEKYDFNCIGYAGTDETIKSLYHQFTKRMRDDEGVKFQAVIYNMDPTKANYEGTINVKNKALDDENEAALVYWVTGQEAGADVNKSITNKLYDGDYKVFTKFKTRDAKEAIIKGYFFFYEKNEEVRVLEDINSFTEFTLYKNEDFSKNQVMRVLDQRAKDISIIFNKRYLGKVQNNEDGRIAFWNELVRHANTLTELGAIEDYDPKDTTVEKGYAKDAVVVKDYLLPVMAMQKLYMTIWVR</sequence>
<evidence type="ECO:0000313" key="6">
    <source>
        <dbReference type="EMBL" id="URN40906.1"/>
    </source>
</evidence>
<gene>
    <name evidence="6" type="ORF">M9426_06525</name>
</gene>
<evidence type="ECO:0000259" key="4">
    <source>
        <dbReference type="Pfam" id="PF17482"/>
    </source>
</evidence>
<dbReference type="Gene3D" id="2.60.40.4290">
    <property type="match status" value="1"/>
</dbReference>
<evidence type="ECO:0000313" key="7">
    <source>
        <dbReference type="Proteomes" id="UP001056218"/>
    </source>
</evidence>
<evidence type="ECO:0000259" key="3">
    <source>
        <dbReference type="Pfam" id="PF17481"/>
    </source>
</evidence>
<dbReference type="Gene3D" id="3.30.360.90">
    <property type="match status" value="1"/>
</dbReference>
<organism evidence="6 7">
    <name type="scientific">Peptoniphilus genitalis</name>
    <dbReference type="NCBI Taxonomy" id="3036303"/>
    <lineage>
        <taxon>Bacteria</taxon>
        <taxon>Bacillati</taxon>
        <taxon>Bacillota</taxon>
        <taxon>Tissierellia</taxon>
        <taxon>Tissierellales</taxon>
        <taxon>Peptoniphilaceae</taxon>
        <taxon>Peptoniphilus</taxon>
    </lineage>
</organism>
<name>A0ABY4TR61_9FIRM</name>
<dbReference type="Pfam" id="PF17482">
    <property type="entry name" value="Phage_sheath_1C"/>
    <property type="match status" value="1"/>
</dbReference>
<dbReference type="InterPro" id="IPR035089">
    <property type="entry name" value="Phage_sheath_subtilisin"/>
</dbReference>
<dbReference type="RefSeq" id="WP_250341717.1">
    <property type="nucleotide sequence ID" value="NZ_CP097885.1"/>
</dbReference>
<accession>A0ABY4TR61</accession>
<feature type="domain" description="Tail sheath protein Gp18-like" evidence="5">
    <location>
        <begin position="38"/>
        <end position="98"/>
    </location>
</feature>
<dbReference type="Pfam" id="PF04984">
    <property type="entry name" value="Phage_sheath_1"/>
    <property type="match status" value="1"/>
</dbReference>
<feature type="domain" description="Tail sheath protein subtilisin-like" evidence="2">
    <location>
        <begin position="193"/>
        <end position="339"/>
    </location>
</feature>
<feature type="domain" description="Phage tail sheath protein-like beta-sandwich" evidence="3">
    <location>
        <begin position="102"/>
        <end position="191"/>
    </location>
</feature>
<dbReference type="Proteomes" id="UP001056218">
    <property type="component" value="Chromosome"/>
</dbReference>
<dbReference type="Gene3D" id="3.30.1370.220">
    <property type="match status" value="1"/>
</dbReference>
<dbReference type="Pfam" id="PF22671">
    <property type="entry name" value="Gp18_domIII_N"/>
    <property type="match status" value="1"/>
</dbReference>
<dbReference type="Gene3D" id="3.40.50.11790">
    <property type="match status" value="1"/>
</dbReference>
<reference evidence="6 7" key="1">
    <citation type="submission" date="2022-05" db="EMBL/GenBank/DDBJ databases">
        <title>Identification of Peptoniphilus vaginalis-like Bacteria, Peptoniphilus septimus sp. nov. from Blood Cultures in a Cervical Cancer Patient receiving Chemotherapy: Case and Implications.</title>
        <authorList>
            <person name="Zhan X.-Y."/>
        </authorList>
    </citation>
    <scope>NUCLEOTIDE SEQUENCE [LARGE SCALE GENOMIC DNA]</scope>
    <source>
        <strain evidence="6 7">SAHP1</strain>
    </source>
</reference>
<protein>
    <submittedName>
        <fullName evidence="6">Phage tail sheath family protein</fullName>
    </submittedName>
</protein>
<dbReference type="InterPro" id="IPR020287">
    <property type="entry name" value="Tail_sheath_C"/>
</dbReference>
<dbReference type="InterPro" id="IPR054564">
    <property type="entry name" value="Gp18_domIII_N"/>
</dbReference>
<keyword evidence="7" id="KW-1185">Reference proteome</keyword>